<dbReference type="Pfam" id="PF22664">
    <property type="entry name" value="TRI-like_N"/>
    <property type="match status" value="1"/>
</dbReference>
<organism evidence="3 4">
    <name type="scientific">Trichoderma harzianum</name>
    <name type="common">Hypocrea lixii</name>
    <dbReference type="NCBI Taxonomy" id="5544"/>
    <lineage>
        <taxon>Eukaryota</taxon>
        <taxon>Fungi</taxon>
        <taxon>Dikarya</taxon>
        <taxon>Ascomycota</taxon>
        <taxon>Pezizomycotina</taxon>
        <taxon>Sordariomycetes</taxon>
        <taxon>Hypocreomycetidae</taxon>
        <taxon>Hypocreales</taxon>
        <taxon>Hypocreaceae</taxon>
        <taxon>Trichoderma</taxon>
    </lineage>
</organism>
<dbReference type="InterPro" id="IPR023213">
    <property type="entry name" value="CAT-like_dom_sf"/>
</dbReference>
<dbReference type="AlphaFoldDB" id="A0A2K0U218"/>
<evidence type="ECO:0000313" key="3">
    <source>
        <dbReference type="EMBL" id="PNP51818.1"/>
    </source>
</evidence>
<dbReference type="Proteomes" id="UP000236290">
    <property type="component" value="Unassembled WGS sequence"/>
</dbReference>
<comment type="caution">
    <text evidence="3">The sequence shown here is derived from an EMBL/GenBank/DDBJ whole genome shotgun (WGS) entry which is preliminary data.</text>
</comment>
<reference evidence="3 4" key="1">
    <citation type="submission" date="2017-02" db="EMBL/GenBank/DDBJ databases">
        <title>Genomes of Trichoderma spp. with biocontrol activity.</title>
        <authorList>
            <person name="Gardiner D."/>
            <person name="Kazan K."/>
            <person name="Vos C."/>
            <person name="Harvey P."/>
        </authorList>
    </citation>
    <scope>NUCLEOTIDE SEQUENCE [LARGE SCALE GENOMIC DNA]</scope>
    <source>
        <strain evidence="3 4">Tr1</strain>
    </source>
</reference>
<dbReference type="EMBL" id="MTYI01000118">
    <property type="protein sequence ID" value="PNP51818.1"/>
    <property type="molecule type" value="Genomic_DNA"/>
</dbReference>
<dbReference type="OrthoDB" id="1862401at2759"/>
<evidence type="ECO:0000313" key="4">
    <source>
        <dbReference type="Proteomes" id="UP000236290"/>
    </source>
</evidence>
<evidence type="ECO:0000256" key="1">
    <source>
        <dbReference type="ARBA" id="ARBA00022679"/>
    </source>
</evidence>
<dbReference type="Gene3D" id="3.30.559.10">
    <property type="entry name" value="Chloramphenicol acetyltransferase-like domain"/>
    <property type="match status" value="2"/>
</dbReference>
<accession>A0A2K0U218</accession>
<proteinExistence type="predicted"/>
<feature type="domain" description="Trichothecene 3-O-acetyltransferase-like N-terminal" evidence="2">
    <location>
        <begin position="35"/>
        <end position="183"/>
    </location>
</feature>
<protein>
    <recommendedName>
        <fullName evidence="2">Trichothecene 3-O-acetyltransferase-like N-terminal domain-containing protein</fullName>
    </recommendedName>
</protein>
<dbReference type="PANTHER" id="PTHR31642:SF310">
    <property type="entry name" value="FATTY ALCOHOL:CAFFEOYL-COA ACYLTRANSFERASE"/>
    <property type="match status" value="1"/>
</dbReference>
<dbReference type="InterPro" id="IPR050317">
    <property type="entry name" value="Plant_Fungal_Acyltransferase"/>
</dbReference>
<sequence>MSVSVEALPAQSDTVDTDPELYRDIISQFPLLNAYTQLLFGFKLPADADRDAIVSSLQSGFDKIKAQIPWTGWQVARESKPGGILKAVPWPADVPEDRIRVKYCDNLIAPMAKLISAGVPIHMLDGSILTPWPALPHPRGLDGPDPVIAMQVNFVRGGVILNLSTHHTIIDGTGIYQFLNLLALVMAGKEIPADDLEQANRDRSRVIPLIPLGDPLKDYSHLRRPPGYTWATPSSPLMWCYFKMPVNALARLVKSVKEDASASKPGSLMVSENDIFSAFAWQRLCAVRTADLHGTHGMPRLGTAVLGTGGRTLPATDCAGVAS</sequence>
<dbReference type="GO" id="GO:0016747">
    <property type="term" value="F:acyltransferase activity, transferring groups other than amino-acyl groups"/>
    <property type="evidence" value="ECO:0007669"/>
    <property type="project" value="TreeGrafter"/>
</dbReference>
<dbReference type="PANTHER" id="PTHR31642">
    <property type="entry name" value="TRICHOTHECENE 3-O-ACETYLTRANSFERASE"/>
    <property type="match status" value="1"/>
</dbReference>
<keyword evidence="1" id="KW-0808">Transferase</keyword>
<evidence type="ECO:0000259" key="2">
    <source>
        <dbReference type="Pfam" id="PF22664"/>
    </source>
</evidence>
<name>A0A2K0U218_TRIHA</name>
<dbReference type="InterPro" id="IPR054710">
    <property type="entry name" value="Tri101-like_N"/>
</dbReference>
<gene>
    <name evidence="3" type="ORF">THARTR1_07587</name>
</gene>